<keyword evidence="3" id="KW-0949">S-adenosyl-L-methionine</keyword>
<sequence>MENAINSNTNSANLEEDEAFVQAVAAIVSFALPVALNTAMELDLFNIIRKAGEGAAVLPSDIAARLIPISSLPEAAAGGIDCLLRLLASHSLLTCCTSELANGATETRYGLAPAGKFFVRDGNGASFAAHHEFLRCQAGLVEGCNKLKDAVLGGGNPFERAYGTSIYEYMKSKPDYSRTFHDFMTSFSVMIMKRVCEKYNGFEGLSSIVNVGGGSGATLDVIISRYPSIHGINFDLPEVIQSAPSYKGVHHISGDMFVQVPQGDAILMKFILHNWNDDRCVQVLKNCYEALPNMGKVIIVDYILPDIPQDDIHSKMVSHVDYTMLMLCGSRERTKDEFEVLARKSGFSEFKVVCNAHCVWVMEFIKYG</sequence>
<dbReference type="FunFam" id="1.10.10.10:FF:000357">
    <property type="entry name" value="Caffeic acid 3-O-methyltransferase"/>
    <property type="match status" value="1"/>
</dbReference>
<dbReference type="Pfam" id="PF08100">
    <property type="entry name" value="Dimerisation"/>
    <property type="match status" value="1"/>
</dbReference>
<gene>
    <name evidence="8" type="primary">COMT3</name>
</gene>
<evidence type="ECO:0000256" key="4">
    <source>
        <dbReference type="ARBA" id="ARBA00034481"/>
    </source>
</evidence>
<dbReference type="AlphaFoldDB" id="A0A411ASH7"/>
<dbReference type="InterPro" id="IPR012967">
    <property type="entry name" value="COMT_dimerisation"/>
</dbReference>
<keyword evidence="1 8" id="KW-0489">Methyltransferase</keyword>
<evidence type="ECO:0000259" key="7">
    <source>
        <dbReference type="Pfam" id="PF08100"/>
    </source>
</evidence>
<dbReference type="PANTHER" id="PTHR11746">
    <property type="entry name" value="O-METHYLTRANSFERASE"/>
    <property type="match status" value="1"/>
</dbReference>
<dbReference type="SUPFAM" id="SSF53335">
    <property type="entry name" value="S-adenosyl-L-methionine-dependent methyltransferases"/>
    <property type="match status" value="1"/>
</dbReference>
<dbReference type="GO" id="GO:0008757">
    <property type="term" value="F:S-adenosylmethionine-dependent methyltransferase activity"/>
    <property type="evidence" value="ECO:0007669"/>
    <property type="project" value="UniProtKB-ARBA"/>
</dbReference>
<dbReference type="InterPro" id="IPR001077">
    <property type="entry name" value="COMT_C"/>
</dbReference>
<feature type="active site" description="Proton acceptor" evidence="5">
    <location>
        <position position="273"/>
    </location>
</feature>
<dbReference type="GO" id="GO:0008171">
    <property type="term" value="F:O-methyltransferase activity"/>
    <property type="evidence" value="ECO:0007669"/>
    <property type="project" value="InterPro"/>
</dbReference>
<comment type="similarity">
    <text evidence="4">Belongs to the class I-like SAM-binding methyltransferase superfamily. Cation-independent O-methyltransferase family. COMT subfamily.</text>
</comment>
<feature type="domain" description="O-methyltransferase C-terminal" evidence="6">
    <location>
        <begin position="146"/>
        <end position="348"/>
    </location>
</feature>
<evidence type="ECO:0000313" key="8">
    <source>
        <dbReference type="EMBL" id="QAX90951.1"/>
    </source>
</evidence>
<accession>A0A411ASH7</accession>
<feature type="domain" description="O-methyltransferase dimerisation" evidence="7">
    <location>
        <begin position="29"/>
        <end position="120"/>
    </location>
</feature>
<dbReference type="EMBL" id="MH837495">
    <property type="protein sequence ID" value="QAX90951.1"/>
    <property type="molecule type" value="Genomic_DNA"/>
</dbReference>
<dbReference type="InterPro" id="IPR016461">
    <property type="entry name" value="COMT-like"/>
</dbReference>
<dbReference type="SUPFAM" id="SSF46785">
    <property type="entry name" value="Winged helix' DNA-binding domain"/>
    <property type="match status" value="1"/>
</dbReference>
<organism evidence="8">
    <name type="scientific">Catalpa bungei</name>
    <dbReference type="NCBI Taxonomy" id="265496"/>
    <lineage>
        <taxon>Eukaryota</taxon>
        <taxon>Viridiplantae</taxon>
        <taxon>Streptophyta</taxon>
        <taxon>Embryophyta</taxon>
        <taxon>Tracheophyta</taxon>
        <taxon>Spermatophyta</taxon>
        <taxon>Magnoliopsida</taxon>
        <taxon>eudicotyledons</taxon>
        <taxon>Gunneridae</taxon>
        <taxon>Pentapetalae</taxon>
        <taxon>asterids</taxon>
        <taxon>lamiids</taxon>
        <taxon>Lamiales</taxon>
        <taxon>Bignoniaceae</taxon>
        <taxon>Catalpeae</taxon>
        <taxon>Catalpa</taxon>
    </lineage>
</organism>
<evidence type="ECO:0000259" key="6">
    <source>
        <dbReference type="Pfam" id="PF00891"/>
    </source>
</evidence>
<dbReference type="InterPro" id="IPR036390">
    <property type="entry name" value="WH_DNA-bd_sf"/>
</dbReference>
<dbReference type="GO" id="GO:0032259">
    <property type="term" value="P:methylation"/>
    <property type="evidence" value="ECO:0007669"/>
    <property type="project" value="UniProtKB-KW"/>
</dbReference>
<keyword evidence="2 8" id="KW-0808">Transferase</keyword>
<dbReference type="GO" id="GO:0046983">
    <property type="term" value="F:protein dimerization activity"/>
    <property type="evidence" value="ECO:0007669"/>
    <property type="project" value="InterPro"/>
</dbReference>
<dbReference type="GO" id="GO:0009813">
    <property type="term" value="P:flavonoid biosynthetic process"/>
    <property type="evidence" value="ECO:0007669"/>
    <property type="project" value="UniProtKB-ARBA"/>
</dbReference>
<dbReference type="InterPro" id="IPR029063">
    <property type="entry name" value="SAM-dependent_MTases_sf"/>
</dbReference>
<name>A0A411ASH7_9LAMI</name>
<protein>
    <submittedName>
        <fullName evidence="8">Caffeic acid O-methyltransferase</fullName>
    </submittedName>
</protein>
<dbReference type="InterPro" id="IPR036388">
    <property type="entry name" value="WH-like_DNA-bd_sf"/>
</dbReference>
<dbReference type="Gene3D" id="1.10.10.10">
    <property type="entry name" value="Winged helix-like DNA-binding domain superfamily/Winged helix DNA-binding domain"/>
    <property type="match status" value="1"/>
</dbReference>
<dbReference type="EMBL" id="MH837475">
    <property type="protein sequence ID" value="QAX90931.1"/>
    <property type="molecule type" value="mRNA"/>
</dbReference>
<dbReference type="Gene3D" id="3.40.50.150">
    <property type="entry name" value="Vaccinia Virus protein VP39"/>
    <property type="match status" value="1"/>
</dbReference>
<proteinExistence type="evidence at transcript level"/>
<evidence type="ECO:0000256" key="3">
    <source>
        <dbReference type="ARBA" id="ARBA00022691"/>
    </source>
</evidence>
<evidence type="ECO:0000256" key="5">
    <source>
        <dbReference type="PIRSR" id="PIRSR005739-1"/>
    </source>
</evidence>
<dbReference type="PROSITE" id="PS51683">
    <property type="entry name" value="SAM_OMT_II"/>
    <property type="match status" value="1"/>
</dbReference>
<evidence type="ECO:0000256" key="1">
    <source>
        <dbReference type="ARBA" id="ARBA00022603"/>
    </source>
</evidence>
<dbReference type="PIRSF" id="PIRSF005739">
    <property type="entry name" value="O-mtase"/>
    <property type="match status" value="1"/>
</dbReference>
<reference evidence="8" key="1">
    <citation type="submission" date="2018-09" db="EMBL/GenBank/DDBJ databases">
        <title>Genome-wide identification and characterization of caffeic acid O-methyltransferase (COMT) gene family in Catalpa bungei.</title>
        <authorList>
            <person name="Lu N."/>
            <person name="Ma W."/>
            <person name="Han D."/>
            <person name="Liu Y."/>
            <person name="Wang Z."/>
            <person name="Wang N."/>
            <person name="Yang G."/>
            <person name="Wang Q."/>
            <person name="Zhao K."/>
            <person name="Wang J."/>
        </authorList>
    </citation>
    <scope>NUCLEOTIDE SEQUENCE</scope>
</reference>
<evidence type="ECO:0000256" key="2">
    <source>
        <dbReference type="ARBA" id="ARBA00022679"/>
    </source>
</evidence>
<dbReference type="Pfam" id="PF00891">
    <property type="entry name" value="Methyltransf_2"/>
    <property type="match status" value="1"/>
</dbReference>